<keyword evidence="4" id="KW-1185">Reference proteome</keyword>
<dbReference type="AlphaFoldDB" id="A0AAD5F5A8"/>
<dbReference type="SUPFAM" id="SSF53756">
    <property type="entry name" value="UDP-Glycosyltransferase/glycogen phosphorylase"/>
    <property type="match status" value="1"/>
</dbReference>
<name>A0AAD5F5A8_PRUDU</name>
<accession>A0AAD5F5A8</accession>
<keyword evidence="1" id="KW-0328">Glycosyltransferase</keyword>
<organism evidence="3 4">
    <name type="scientific">Prunus dulcis</name>
    <name type="common">Almond</name>
    <name type="synonym">Amygdalus dulcis</name>
    <dbReference type="NCBI Taxonomy" id="3755"/>
    <lineage>
        <taxon>Eukaryota</taxon>
        <taxon>Viridiplantae</taxon>
        <taxon>Streptophyta</taxon>
        <taxon>Embryophyta</taxon>
        <taxon>Tracheophyta</taxon>
        <taxon>Spermatophyta</taxon>
        <taxon>Magnoliopsida</taxon>
        <taxon>eudicotyledons</taxon>
        <taxon>Gunneridae</taxon>
        <taxon>Pentapetalae</taxon>
        <taxon>rosids</taxon>
        <taxon>fabids</taxon>
        <taxon>Rosales</taxon>
        <taxon>Rosaceae</taxon>
        <taxon>Amygdaloideae</taxon>
        <taxon>Amygdaleae</taxon>
        <taxon>Prunus</taxon>
    </lineage>
</organism>
<sequence length="309" mass="33658">MRVPFGNTREEGKFSRPSSPPSARSLVGKDFERGVQYLHLRHVSVLNIRVVAWDRHIFESPKFSVQALPFGEVVYKEFGRWILLHTFLNFIGSLEMALDLLSTVSFLVGQGISKLGGPGAREGESPSLVVFRCGTPLALLRVVICGDASLAKVTFLAISTDAPPAQIQLLNSSTLPPDLHVIHLPLVDVSNLLTAATGISVRIILVVLQTLSHLPSVLTNMQPPIQSLIVDPFCVGALEYASAFSIPTYLFLTTSASFTALTMYFPTLHAQVDGDYSKIAEKVVVPGCNPLLLDDLIVVRKRQPTASEK</sequence>
<dbReference type="Proteomes" id="UP001054821">
    <property type="component" value="Chromosome 1"/>
</dbReference>
<dbReference type="Gene3D" id="3.40.50.2000">
    <property type="entry name" value="Glycogen Phosphorylase B"/>
    <property type="match status" value="1"/>
</dbReference>
<feature type="compositionally biased region" description="Low complexity" evidence="2">
    <location>
        <begin position="15"/>
        <end position="25"/>
    </location>
</feature>
<protein>
    <submittedName>
        <fullName evidence="3">Uncharacterized protein</fullName>
    </submittedName>
</protein>
<feature type="region of interest" description="Disordered" evidence="2">
    <location>
        <begin position="1"/>
        <end position="25"/>
    </location>
</feature>
<evidence type="ECO:0000256" key="2">
    <source>
        <dbReference type="SAM" id="MobiDB-lite"/>
    </source>
</evidence>
<reference evidence="3 4" key="1">
    <citation type="journal article" date="2022" name="G3 (Bethesda)">
        <title>Whole-genome sequence and methylome profiling of the almond [Prunus dulcis (Mill.) D.A. Webb] cultivar 'Nonpareil'.</title>
        <authorList>
            <person name="D'Amico-Willman K.M."/>
            <person name="Ouma W.Z."/>
            <person name="Meulia T."/>
            <person name="Sideli G.M."/>
            <person name="Gradziel T.M."/>
            <person name="Fresnedo-Ramirez J."/>
        </authorList>
    </citation>
    <scope>NUCLEOTIDE SEQUENCE [LARGE SCALE GENOMIC DNA]</scope>
    <source>
        <strain evidence="3">Clone GOH B32 T37-40</strain>
    </source>
</reference>
<dbReference type="GO" id="GO:0016757">
    <property type="term" value="F:glycosyltransferase activity"/>
    <property type="evidence" value="ECO:0007669"/>
    <property type="project" value="UniProtKB-KW"/>
</dbReference>
<dbReference type="PANTHER" id="PTHR48046:SF4">
    <property type="entry name" value="GLYCOSYLTRANSFERASE"/>
    <property type="match status" value="1"/>
</dbReference>
<gene>
    <name evidence="3" type="ORF">L3X38_006790</name>
</gene>
<evidence type="ECO:0000313" key="4">
    <source>
        <dbReference type="Proteomes" id="UP001054821"/>
    </source>
</evidence>
<dbReference type="PANTHER" id="PTHR48046">
    <property type="entry name" value="UDP-GLYCOSYLTRANSFERASE 72E1"/>
    <property type="match status" value="1"/>
</dbReference>
<evidence type="ECO:0000313" key="3">
    <source>
        <dbReference type="EMBL" id="KAI5353896.1"/>
    </source>
</evidence>
<keyword evidence="1" id="KW-0808">Transferase</keyword>
<dbReference type="EMBL" id="JAJFAZ020000001">
    <property type="protein sequence ID" value="KAI5353896.1"/>
    <property type="molecule type" value="Genomic_DNA"/>
</dbReference>
<evidence type="ECO:0000256" key="1">
    <source>
        <dbReference type="ARBA" id="ARBA00022676"/>
    </source>
</evidence>
<comment type="caution">
    <text evidence="3">The sequence shown here is derived from an EMBL/GenBank/DDBJ whole genome shotgun (WGS) entry which is preliminary data.</text>
</comment>
<proteinExistence type="predicted"/>